<evidence type="ECO:0000313" key="11">
    <source>
        <dbReference type="EMBL" id="KAG2621061.1"/>
    </source>
</evidence>
<evidence type="ECO:0000259" key="10">
    <source>
        <dbReference type="Pfam" id="PF23598"/>
    </source>
</evidence>
<dbReference type="SUPFAM" id="SSF52058">
    <property type="entry name" value="L domain-like"/>
    <property type="match status" value="1"/>
</dbReference>
<dbReference type="EMBL" id="CM029042">
    <property type="protein sequence ID" value="KAG2621061.1"/>
    <property type="molecule type" value="Genomic_DNA"/>
</dbReference>
<dbReference type="InterPro" id="IPR036388">
    <property type="entry name" value="WH-like_DNA-bd_sf"/>
</dbReference>
<dbReference type="InterPro" id="IPR044974">
    <property type="entry name" value="Disease_R_plants"/>
</dbReference>
<dbReference type="Pfam" id="PF00931">
    <property type="entry name" value="NB-ARC"/>
    <property type="match status" value="2"/>
</dbReference>
<protein>
    <submittedName>
        <fullName evidence="11">Uncharacterized protein</fullName>
    </submittedName>
</protein>
<dbReference type="SUPFAM" id="SSF52047">
    <property type="entry name" value="RNI-like"/>
    <property type="match status" value="1"/>
</dbReference>
<dbReference type="PANTHER" id="PTHR23155">
    <property type="entry name" value="DISEASE RESISTANCE PROTEIN RP"/>
    <property type="match status" value="1"/>
</dbReference>
<dbReference type="Gene3D" id="1.10.8.430">
    <property type="entry name" value="Helical domain of apoptotic protease-activating factors"/>
    <property type="match status" value="1"/>
</dbReference>
<accession>A0A8T0UAF6</accession>
<comment type="similarity">
    <text evidence="1">Belongs to the disease resistance NB-LRR family.</text>
</comment>
<gene>
    <name evidence="11" type="ORF">PVAP13_3NG225400</name>
</gene>
<dbReference type="InterPro" id="IPR055414">
    <property type="entry name" value="LRR_R13L4/SHOC2-like"/>
</dbReference>
<dbReference type="Gene3D" id="1.20.5.4130">
    <property type="match status" value="1"/>
</dbReference>
<name>A0A8T0UAF6_PANVG</name>
<dbReference type="PRINTS" id="PR00364">
    <property type="entry name" value="DISEASERSIST"/>
</dbReference>
<dbReference type="CDD" id="cd14798">
    <property type="entry name" value="RX-CC_like"/>
    <property type="match status" value="1"/>
</dbReference>
<proteinExistence type="inferred from homology"/>
<evidence type="ECO:0000259" key="8">
    <source>
        <dbReference type="Pfam" id="PF18052"/>
    </source>
</evidence>
<dbReference type="InterPro" id="IPR002182">
    <property type="entry name" value="NB-ARC"/>
</dbReference>
<dbReference type="GO" id="GO:0002758">
    <property type="term" value="P:innate immune response-activating signaling pathway"/>
    <property type="evidence" value="ECO:0007669"/>
    <property type="project" value="UniProtKB-ARBA"/>
</dbReference>
<dbReference type="PANTHER" id="PTHR23155:SF1114">
    <property type="entry name" value="OS02G0475500 PROTEIN"/>
    <property type="match status" value="1"/>
</dbReference>
<evidence type="ECO:0000256" key="6">
    <source>
        <dbReference type="ARBA" id="ARBA00023054"/>
    </source>
</evidence>
<dbReference type="GO" id="GO:0043531">
    <property type="term" value="F:ADP binding"/>
    <property type="evidence" value="ECO:0007669"/>
    <property type="project" value="InterPro"/>
</dbReference>
<dbReference type="Pfam" id="PF23598">
    <property type="entry name" value="LRR_14"/>
    <property type="match status" value="1"/>
</dbReference>
<dbReference type="InterPro" id="IPR038005">
    <property type="entry name" value="RX-like_CC"/>
</dbReference>
<feature type="domain" description="NB-ARC" evidence="7">
    <location>
        <begin position="402"/>
        <end position="581"/>
    </location>
</feature>
<evidence type="ECO:0000259" key="9">
    <source>
        <dbReference type="Pfam" id="PF23559"/>
    </source>
</evidence>
<dbReference type="InterPro" id="IPR027417">
    <property type="entry name" value="P-loop_NTPase"/>
</dbReference>
<keyword evidence="12" id="KW-1185">Reference proteome</keyword>
<dbReference type="InterPro" id="IPR032675">
    <property type="entry name" value="LRR_dom_sf"/>
</dbReference>
<dbReference type="FunFam" id="1.10.10.10:FF:000322">
    <property type="entry name" value="Probable disease resistance protein At1g63360"/>
    <property type="match status" value="1"/>
</dbReference>
<evidence type="ECO:0000256" key="4">
    <source>
        <dbReference type="ARBA" id="ARBA00022741"/>
    </source>
</evidence>
<dbReference type="Pfam" id="PF23559">
    <property type="entry name" value="WHD_DRP"/>
    <property type="match status" value="1"/>
</dbReference>
<reference evidence="11" key="1">
    <citation type="submission" date="2020-05" db="EMBL/GenBank/DDBJ databases">
        <title>WGS assembly of Panicum virgatum.</title>
        <authorList>
            <person name="Lovell J.T."/>
            <person name="Jenkins J."/>
            <person name="Shu S."/>
            <person name="Juenger T.E."/>
            <person name="Schmutz J."/>
        </authorList>
    </citation>
    <scope>NUCLEOTIDE SEQUENCE</scope>
    <source>
        <strain evidence="11">AP13</strain>
    </source>
</reference>
<feature type="domain" description="NB-ARC" evidence="7">
    <location>
        <begin position="188"/>
        <end position="319"/>
    </location>
</feature>
<dbReference type="GO" id="GO:0009626">
    <property type="term" value="P:plant-type hypersensitive response"/>
    <property type="evidence" value="ECO:0007669"/>
    <property type="project" value="UniProtKB-ARBA"/>
</dbReference>
<keyword evidence="6" id="KW-0175">Coiled coil</keyword>
<evidence type="ECO:0000259" key="7">
    <source>
        <dbReference type="Pfam" id="PF00931"/>
    </source>
</evidence>
<keyword evidence="4" id="KW-0547">Nucleotide-binding</keyword>
<feature type="domain" description="Disease resistance N-terminal" evidence="8">
    <location>
        <begin position="5"/>
        <end position="93"/>
    </location>
</feature>
<dbReference type="InterPro" id="IPR042197">
    <property type="entry name" value="Apaf_helical"/>
</dbReference>
<comment type="caution">
    <text evidence="11">The sequence shown here is derived from an EMBL/GenBank/DDBJ whole genome shotgun (WGS) entry which is preliminary data.</text>
</comment>
<organism evidence="11 12">
    <name type="scientific">Panicum virgatum</name>
    <name type="common">Blackwell switchgrass</name>
    <dbReference type="NCBI Taxonomy" id="38727"/>
    <lineage>
        <taxon>Eukaryota</taxon>
        <taxon>Viridiplantae</taxon>
        <taxon>Streptophyta</taxon>
        <taxon>Embryophyta</taxon>
        <taxon>Tracheophyta</taxon>
        <taxon>Spermatophyta</taxon>
        <taxon>Magnoliopsida</taxon>
        <taxon>Liliopsida</taxon>
        <taxon>Poales</taxon>
        <taxon>Poaceae</taxon>
        <taxon>PACMAD clade</taxon>
        <taxon>Panicoideae</taxon>
        <taxon>Panicodae</taxon>
        <taxon>Paniceae</taxon>
        <taxon>Panicinae</taxon>
        <taxon>Panicum</taxon>
        <taxon>Panicum sect. Hiantes</taxon>
    </lineage>
</organism>
<feature type="domain" description="Disease resistance protein winged helix" evidence="9">
    <location>
        <begin position="669"/>
        <end position="739"/>
    </location>
</feature>
<sequence length="1316" mass="148124">MAFSVVDAALSVARSAAAEEVALQVGVEGDLGIIKDELELMQTYLMSTDEERSQDPVARVWARQVRDVAYDVEDCIEDARIHLSDDSRSWWWCSPSKILKRRRIAKEVTKLRDRVDSACKRRRLYGPAPALPSAAVADPGPEGRRELEAAAPAAGVDLRKLLARRDDDKSLIVASICTSGTTTTTTGTTLAGEAYDALAATGQFRCRAWVTVRNPFNLGEFFRSLLRQIHVNSSPGEEQVVEGATVVDVQETIETMSTQQLMSSVARNLGHRRYLLVLDGVSTRDEWDSIRLYLRPDVENANRIIVTSQRDDVAKYCAGGQRSSSFWLSSGGALLSAFCSMEPVVHVPAAASSSASNLGNMASTSSAVIEEPINSVIPERMQDQISTMWTTEELQQLVGRVKEMNWLINKLSSGANENENVISVYGMRGIGKTTLVGNVYYCDDVVQNFAHGAWVRMSNRLKQDELLHNVLQHFKSDYRTYSSVRPSQELKRELAEFFEINRHKGFKCLLVIDGLSSTGEWDLVKSSLFVEDHKDVLRIIVTTRERELAYYCSRSESMWNLTRLHEDDAAKLFHLKVFDSENVEFTPDMVEQETQILDKCGGIPFAIINLARHMTSRPRTAREWKKINQHMNFNRLEVNTDLGPMRATLESCYNSLPYYFKYCFLYLSIFQEDLHIMRRRLVKRWIAEGYIRGMQESEAEEFGERVFNEFLSMSIIQPTKYTAITSGRVNSCSIHPLMLQVSTSKAMEEKLVCMLDNHNNAMALEGTIRHVVVRRTWRRDYEDEYKAMNLSCVRSLTVLGEWRSFFLSPDMIMLRVLDLEGVVGLTEPDLDHIGEFRHLKYLGLRSTRVKSLPKSLGKLQDLETLDIKFTYVRVLPSTIVHLARLRVLRGGLFSAFTAPETDDRIGGDTGLHIRKDIGKLRSLNTLGIVSIRVQDGLVIRELKKLTQLRRLSLVGITNENERDLCYTLQHLSSLQSLTLRSDDPDGLSRSLELSFLPQPLECLQVLKLHGRLFSLPIWISRVPYLSKLYLHSTRLRGSSDDMNVLANVPNLSTLLLLADSIVAHELTFRSAGFRLLELMEVANLGDVRYLSFKTRSMPMLKTIQITCCNYLKELSVEAGALHRLEAFQVEGCYGLRSLSLAGAGIKLPMLNKFHVGACHHLALLAFREGDMPNLETLLVSRSKNLSVEFEAGAMPRLKTLRVSRCRKLEWLPLDVSAGHNRGMSSSPVEAGAMPNLEILQIEDCHGLQRLSFTCGAMPKLLTLRVEKCGNLMELSFKQGATAKLETLQIKDCGMLTLGALSGLQHLNNLLSSSVIQ</sequence>
<keyword evidence="3" id="KW-0677">Repeat</keyword>
<dbReference type="SUPFAM" id="SSF52540">
    <property type="entry name" value="P-loop containing nucleoside triphosphate hydrolases"/>
    <property type="match status" value="2"/>
</dbReference>
<keyword evidence="2" id="KW-0433">Leucine-rich repeat</keyword>
<dbReference type="Pfam" id="PF18052">
    <property type="entry name" value="Rx_N"/>
    <property type="match status" value="1"/>
</dbReference>
<dbReference type="Gene3D" id="3.40.50.300">
    <property type="entry name" value="P-loop containing nucleotide triphosphate hydrolases"/>
    <property type="match status" value="2"/>
</dbReference>
<evidence type="ECO:0000256" key="3">
    <source>
        <dbReference type="ARBA" id="ARBA00022737"/>
    </source>
</evidence>
<dbReference type="GO" id="GO:0042742">
    <property type="term" value="P:defense response to bacterium"/>
    <property type="evidence" value="ECO:0007669"/>
    <property type="project" value="UniProtKB-ARBA"/>
</dbReference>
<evidence type="ECO:0000313" key="12">
    <source>
        <dbReference type="Proteomes" id="UP000823388"/>
    </source>
</evidence>
<dbReference type="Gene3D" id="3.80.10.10">
    <property type="entry name" value="Ribonuclease Inhibitor"/>
    <property type="match status" value="4"/>
</dbReference>
<evidence type="ECO:0000256" key="5">
    <source>
        <dbReference type="ARBA" id="ARBA00022821"/>
    </source>
</evidence>
<dbReference type="Proteomes" id="UP000823388">
    <property type="component" value="Chromosome 3N"/>
</dbReference>
<keyword evidence="5" id="KW-0611">Plant defense</keyword>
<dbReference type="InterPro" id="IPR041118">
    <property type="entry name" value="Rx_N"/>
</dbReference>
<evidence type="ECO:0000256" key="1">
    <source>
        <dbReference type="ARBA" id="ARBA00008894"/>
    </source>
</evidence>
<dbReference type="Gene3D" id="1.10.10.10">
    <property type="entry name" value="Winged helix-like DNA-binding domain superfamily/Winged helix DNA-binding domain"/>
    <property type="match status" value="1"/>
</dbReference>
<dbReference type="InterPro" id="IPR058922">
    <property type="entry name" value="WHD_DRP"/>
</dbReference>
<feature type="domain" description="Disease resistance R13L4/SHOC-2-like LRR" evidence="10">
    <location>
        <begin position="793"/>
        <end position="1129"/>
    </location>
</feature>
<evidence type="ECO:0000256" key="2">
    <source>
        <dbReference type="ARBA" id="ARBA00022614"/>
    </source>
</evidence>